<dbReference type="SUPFAM" id="SSF53067">
    <property type="entry name" value="Actin-like ATPase domain"/>
    <property type="match status" value="2"/>
</dbReference>
<dbReference type="GO" id="GO:0006072">
    <property type="term" value="P:glycerol-3-phosphate metabolic process"/>
    <property type="evidence" value="ECO:0007669"/>
    <property type="project" value="InterPro"/>
</dbReference>
<name>A0A9X3TVP3_9PROT</name>
<dbReference type="EC" id="2.7.1.30" evidence="3"/>
<evidence type="ECO:0000313" key="14">
    <source>
        <dbReference type="EMBL" id="MDA5192581.1"/>
    </source>
</evidence>
<organism evidence="14 15">
    <name type="scientific">Govanella unica</name>
    <dbReference type="NCBI Taxonomy" id="2975056"/>
    <lineage>
        <taxon>Bacteria</taxon>
        <taxon>Pseudomonadati</taxon>
        <taxon>Pseudomonadota</taxon>
        <taxon>Alphaproteobacteria</taxon>
        <taxon>Emcibacterales</taxon>
        <taxon>Govanellaceae</taxon>
        <taxon>Govanella</taxon>
    </lineage>
</organism>
<dbReference type="FunFam" id="3.30.420.40:FF:000008">
    <property type="entry name" value="Glycerol kinase"/>
    <property type="match status" value="1"/>
</dbReference>
<keyword evidence="8" id="KW-0067">ATP-binding</keyword>
<keyword evidence="4 11" id="KW-0808">Transferase</keyword>
<dbReference type="GO" id="GO:0005524">
    <property type="term" value="F:ATP binding"/>
    <property type="evidence" value="ECO:0007669"/>
    <property type="project" value="UniProtKB-KW"/>
</dbReference>
<dbReference type="InterPro" id="IPR005999">
    <property type="entry name" value="Glycerol_kin"/>
</dbReference>
<dbReference type="Pfam" id="PF00370">
    <property type="entry name" value="FGGY_N"/>
    <property type="match status" value="1"/>
</dbReference>
<dbReference type="PANTHER" id="PTHR10196">
    <property type="entry name" value="SUGAR KINASE"/>
    <property type="match status" value="1"/>
</dbReference>
<gene>
    <name evidence="14" type="primary">glpK</name>
    <name evidence="14" type="ORF">NYP16_01230</name>
</gene>
<dbReference type="NCBIfam" id="NF000756">
    <property type="entry name" value="PRK00047.1"/>
    <property type="match status" value="1"/>
</dbReference>
<feature type="domain" description="Carbohydrate kinase FGGY C-terminal" evidence="13">
    <location>
        <begin position="253"/>
        <end position="442"/>
    </location>
</feature>
<sequence length="488" mass="52067">MLLLSIDQGTTSTRAMLFDRDGRVRAAAQQEHQQIYPAPGEIEHDADEIWTRTLAVTRAALAQADAPVVALGITNQRETVVIWDARTGAPIANAIVWQDRRTADFCAGLKAHEAEVTARTGLLLDPYFSASKIVWLLDHVPGARGRAERGELRMGTMDCFLLWRLTGGRVHATDATNASRTMLYNIHDGRWDDWLLDLFGVPKSLLPEVRDSVAAFGVTDPALFGQAIPITGIAGDQQAATVGQACFAPGMVKCTHGTGSFLMLNTGARAVPSQHHLLTTIAYQFDGKPTYALEGSVFSAGVSIKWLRDGLGLIGSAAEADALAERAGPHKGVYLVPAFSGLGAPYWDAAARGVICGLTAGSDAGDLARAALEAVAYQTRDLVAAMTAEFAGDAGASVLRVDGGLTNSRWLMRFMADMLGRPVDVPDVAETTALGAAFLAGLGAGVYDGLDDIAAHWRRAARYEPTMPEPERRALYAGWQAAVRRTLG</sequence>
<keyword evidence="5" id="KW-0547">Nucleotide-binding</keyword>
<dbReference type="Gene3D" id="3.30.420.40">
    <property type="match status" value="2"/>
</dbReference>
<dbReference type="PIRSF" id="PIRSF000538">
    <property type="entry name" value="GlpK"/>
    <property type="match status" value="1"/>
</dbReference>
<dbReference type="InterPro" id="IPR018485">
    <property type="entry name" value="FGGY_C"/>
</dbReference>
<dbReference type="PROSITE" id="PS00933">
    <property type="entry name" value="FGGY_KINASES_1"/>
    <property type="match status" value="1"/>
</dbReference>
<dbReference type="GO" id="GO:0019563">
    <property type="term" value="P:glycerol catabolic process"/>
    <property type="evidence" value="ECO:0007669"/>
    <property type="project" value="TreeGrafter"/>
</dbReference>
<reference evidence="14" key="1">
    <citation type="submission" date="2022-08" db="EMBL/GenBank/DDBJ databases">
        <authorList>
            <person name="Vandamme P."/>
            <person name="Hettiarachchi A."/>
            <person name="Peeters C."/>
            <person name="Cnockaert M."/>
            <person name="Carlier A."/>
        </authorList>
    </citation>
    <scope>NUCLEOTIDE SEQUENCE</scope>
    <source>
        <strain evidence="14">LMG 31809</strain>
    </source>
</reference>
<evidence type="ECO:0000256" key="5">
    <source>
        <dbReference type="ARBA" id="ARBA00022741"/>
    </source>
</evidence>
<evidence type="ECO:0000259" key="13">
    <source>
        <dbReference type="Pfam" id="PF02782"/>
    </source>
</evidence>
<proteinExistence type="inferred from homology"/>
<comment type="pathway">
    <text evidence="1">Polyol metabolism; glycerol degradation via glycerol kinase pathway; sn-glycerol 3-phosphate from glycerol: step 1/1.</text>
</comment>
<dbReference type="EMBL" id="JANWOI010000001">
    <property type="protein sequence ID" value="MDA5192581.1"/>
    <property type="molecule type" value="Genomic_DNA"/>
</dbReference>
<dbReference type="AlphaFoldDB" id="A0A9X3TVP3"/>
<evidence type="ECO:0000256" key="4">
    <source>
        <dbReference type="ARBA" id="ARBA00022679"/>
    </source>
</evidence>
<dbReference type="GO" id="GO:0005829">
    <property type="term" value="C:cytosol"/>
    <property type="evidence" value="ECO:0007669"/>
    <property type="project" value="UniProtKB-ARBA"/>
</dbReference>
<evidence type="ECO:0000256" key="1">
    <source>
        <dbReference type="ARBA" id="ARBA00005190"/>
    </source>
</evidence>
<dbReference type="Pfam" id="PF02782">
    <property type="entry name" value="FGGY_C"/>
    <property type="match status" value="1"/>
</dbReference>
<accession>A0A9X3TVP3</accession>
<dbReference type="InterPro" id="IPR043129">
    <property type="entry name" value="ATPase_NBD"/>
</dbReference>
<dbReference type="FunFam" id="3.30.420.40:FF:000007">
    <property type="entry name" value="Glycerol kinase"/>
    <property type="match status" value="1"/>
</dbReference>
<dbReference type="GO" id="GO:0004370">
    <property type="term" value="F:glycerol kinase activity"/>
    <property type="evidence" value="ECO:0007669"/>
    <property type="project" value="UniProtKB-EC"/>
</dbReference>
<protein>
    <recommendedName>
        <fullName evidence="3">glycerol kinase</fullName>
        <ecNumber evidence="3">2.7.1.30</ecNumber>
    </recommendedName>
    <alternativeName>
        <fullName evidence="9">ATP:glycerol 3-phosphotransferase</fullName>
    </alternativeName>
</protein>
<evidence type="ECO:0000259" key="12">
    <source>
        <dbReference type="Pfam" id="PF00370"/>
    </source>
</evidence>
<evidence type="ECO:0000256" key="8">
    <source>
        <dbReference type="ARBA" id="ARBA00022840"/>
    </source>
</evidence>
<evidence type="ECO:0000256" key="2">
    <source>
        <dbReference type="ARBA" id="ARBA00009156"/>
    </source>
</evidence>
<evidence type="ECO:0000256" key="3">
    <source>
        <dbReference type="ARBA" id="ARBA00012099"/>
    </source>
</evidence>
<dbReference type="Proteomes" id="UP001141619">
    <property type="component" value="Unassembled WGS sequence"/>
</dbReference>
<dbReference type="InterPro" id="IPR018484">
    <property type="entry name" value="FGGY_N"/>
</dbReference>
<keyword evidence="6 11" id="KW-0418">Kinase</keyword>
<dbReference type="RefSeq" id="WP_274942286.1">
    <property type="nucleotide sequence ID" value="NZ_JANWOI010000001.1"/>
</dbReference>
<dbReference type="PROSITE" id="PS00445">
    <property type="entry name" value="FGGY_KINASES_2"/>
    <property type="match status" value="1"/>
</dbReference>
<dbReference type="CDD" id="cd07786">
    <property type="entry name" value="FGGY_EcGK_like"/>
    <property type="match status" value="1"/>
</dbReference>
<keyword evidence="15" id="KW-1185">Reference proteome</keyword>
<evidence type="ECO:0000256" key="11">
    <source>
        <dbReference type="RuleBase" id="RU003733"/>
    </source>
</evidence>
<evidence type="ECO:0000256" key="9">
    <source>
        <dbReference type="ARBA" id="ARBA00043149"/>
    </source>
</evidence>
<comment type="caution">
    <text evidence="14">The sequence shown here is derived from an EMBL/GenBank/DDBJ whole genome shotgun (WGS) entry which is preliminary data.</text>
</comment>
<dbReference type="InterPro" id="IPR000577">
    <property type="entry name" value="Carb_kinase_FGGY"/>
</dbReference>
<dbReference type="InterPro" id="IPR018483">
    <property type="entry name" value="Carb_kinase_FGGY_CS"/>
</dbReference>
<comment type="catalytic activity">
    <reaction evidence="10">
        <text>glycerol + ATP = sn-glycerol 3-phosphate + ADP + H(+)</text>
        <dbReference type="Rhea" id="RHEA:21644"/>
        <dbReference type="ChEBI" id="CHEBI:15378"/>
        <dbReference type="ChEBI" id="CHEBI:17754"/>
        <dbReference type="ChEBI" id="CHEBI:30616"/>
        <dbReference type="ChEBI" id="CHEBI:57597"/>
        <dbReference type="ChEBI" id="CHEBI:456216"/>
        <dbReference type="EC" id="2.7.1.30"/>
    </reaction>
</comment>
<feature type="domain" description="Carbohydrate kinase FGGY N-terminal" evidence="12">
    <location>
        <begin position="3"/>
        <end position="243"/>
    </location>
</feature>
<evidence type="ECO:0000256" key="10">
    <source>
        <dbReference type="ARBA" id="ARBA00052101"/>
    </source>
</evidence>
<keyword evidence="7" id="KW-0319">Glycerol metabolism</keyword>
<reference evidence="14" key="2">
    <citation type="journal article" date="2023" name="Syst. Appl. Microbiol.">
        <title>Govania unica gen. nov., sp. nov., a rare biosphere bacterium that represents a novel family in the class Alphaproteobacteria.</title>
        <authorList>
            <person name="Vandamme P."/>
            <person name="Peeters C."/>
            <person name="Hettiarachchi A."/>
            <person name="Cnockaert M."/>
            <person name="Carlier A."/>
        </authorList>
    </citation>
    <scope>NUCLEOTIDE SEQUENCE</scope>
    <source>
        <strain evidence="14">LMG 31809</strain>
    </source>
</reference>
<evidence type="ECO:0000313" key="15">
    <source>
        <dbReference type="Proteomes" id="UP001141619"/>
    </source>
</evidence>
<evidence type="ECO:0000256" key="6">
    <source>
        <dbReference type="ARBA" id="ARBA00022777"/>
    </source>
</evidence>
<dbReference type="NCBIfam" id="TIGR01311">
    <property type="entry name" value="glycerol_kin"/>
    <property type="match status" value="1"/>
</dbReference>
<comment type="similarity">
    <text evidence="2 11">Belongs to the FGGY kinase family.</text>
</comment>
<evidence type="ECO:0000256" key="7">
    <source>
        <dbReference type="ARBA" id="ARBA00022798"/>
    </source>
</evidence>
<dbReference type="PANTHER" id="PTHR10196:SF78">
    <property type="entry name" value="GLYCEROL KINASE"/>
    <property type="match status" value="1"/>
</dbReference>